<sequence>MSLKTAPITQAPFFYPAGNTPAVCLTQSLPPEQDAALLLLGCGDIRNILFTVYGGVGLGGRTLDFTCCDIEAETIARNVLILTLILDDVKGVHIQQIWNVYYHVFIDADSLALLQGQAEKLLGHAASLDIWHSSPYGKNIRFCDSTTFRNVVKLWKLYAIDVSDQPRYTKVQKIVKGQWEAAKRYKRVVVPGYGPGLKGHHSVAPLLLAGLSEGPKQHRVYWASGTCLEDKKAIQKLTVANPMFICRSGLILHSGNDPLRGFHLSILYSRLAAGLPITNPDATTTSAKALPKGLKTALTELASWCEALRDAAAQVTIRYVNSDAIAFCHTLRHHRTNGESQSAHWYRASWKYESLVLDTADYKLNGHAPTTFDVIDTSNLIDYLGSLNLLVATAPLLTPKPTSTLRTEMLVPRESNVTGSAKTLLSGDLPTVALLLGLKPVQYWTNATATWNPNDPFLEDIPDGKIISHVLSRQIILWKTANISHIRYNPVELAKFMFNVYLEMFQDENETRLLETLATKDQGLLKKLSFLDLYTRASLAVILRYLRETEVVDWHPFITQLTKLIRTDRNLVTGLHHFHSLLVHFDLFGISALEQPPSFQHDLARGPFRNWKEMPTTVCLTLVVPHAVVAAFGNINNGNGTPLCYLQTQSSISMGQSNYPDVQLGFGTVTTSGTPYTDDYTISVKDDPTGYNGKSPLIISAMVSTLALTELGDPACGVGFFLKSTLPNLQKFIFTYGMFLELYTSSVGRKDVFVTRHRPNMTGHISMQCKSSLATGNDDDITVAIRPFFDTAATKIVSLQIRYDIESSIARLPLQNAEAVIIEPSNPFTLALNIGDIYCKKLELPLPLDNDCGKTRISVNALWVDYTAPVAEPERLALRADSMFPVKTDHGLQLSLEHLHYVHPDVLPKVYIGRSNSDAHWVAMLTSLPAIMSETERAEFERATTSDITVNTGRVGLKKSISAMHREVFGIQSMAKAVIFGLRDSSRDFATLYVDAVRLDVSNQTIFMDAALVQHGDHLGPEFSRANADTGDITDVTLQTDINEAAFWKHLLPAFAERCRTWKHKPTCEYRGGKMPLSTESNKRYMCSCGDGVFPDGYLKNIKQFKAMSNHAVRVAIPVIYTSPISNHEPVPASLLFRTFGRLHMQQLGSRILRSCCNLASGCKFAQYYSASCQTKDWKEGHKQICKQLKQIQ</sequence>
<dbReference type="Gene3D" id="6.10.140.2220">
    <property type="match status" value="1"/>
</dbReference>
<protein>
    <recommendedName>
        <fullName evidence="1">DUF4470 domain-containing protein</fullName>
    </recommendedName>
</protein>
<reference evidence="2" key="1">
    <citation type="journal article" date="2020" name="Stud. Mycol.">
        <title>101 Dothideomycetes genomes: a test case for predicting lifestyles and emergence of pathogens.</title>
        <authorList>
            <person name="Haridas S."/>
            <person name="Albert R."/>
            <person name="Binder M."/>
            <person name="Bloem J."/>
            <person name="Labutti K."/>
            <person name="Salamov A."/>
            <person name="Andreopoulos B."/>
            <person name="Baker S."/>
            <person name="Barry K."/>
            <person name="Bills G."/>
            <person name="Bluhm B."/>
            <person name="Cannon C."/>
            <person name="Castanera R."/>
            <person name="Culley D."/>
            <person name="Daum C."/>
            <person name="Ezra D."/>
            <person name="Gonzalez J."/>
            <person name="Henrissat B."/>
            <person name="Kuo A."/>
            <person name="Liang C."/>
            <person name="Lipzen A."/>
            <person name="Lutzoni F."/>
            <person name="Magnuson J."/>
            <person name="Mondo S."/>
            <person name="Nolan M."/>
            <person name="Ohm R."/>
            <person name="Pangilinan J."/>
            <person name="Park H.-J."/>
            <person name="Ramirez L."/>
            <person name="Alfaro M."/>
            <person name="Sun H."/>
            <person name="Tritt A."/>
            <person name="Yoshinaga Y."/>
            <person name="Zwiers L.-H."/>
            <person name="Turgeon B."/>
            <person name="Goodwin S."/>
            <person name="Spatafora J."/>
            <person name="Crous P."/>
            <person name="Grigoriev I."/>
        </authorList>
    </citation>
    <scope>NUCLEOTIDE SEQUENCE</scope>
    <source>
        <strain evidence="2">CBS 119687</strain>
    </source>
</reference>
<gene>
    <name evidence="2" type="ORF">P153DRAFT_400973</name>
</gene>
<proteinExistence type="predicted"/>
<dbReference type="GeneID" id="54412301"/>
<dbReference type="AlphaFoldDB" id="A0A6A5ZZL6"/>
<dbReference type="Proteomes" id="UP000799771">
    <property type="component" value="Unassembled WGS sequence"/>
</dbReference>
<name>A0A6A5ZZL6_9PLEO</name>
<evidence type="ECO:0000259" key="1">
    <source>
        <dbReference type="Pfam" id="PF14737"/>
    </source>
</evidence>
<feature type="domain" description="DUF4470" evidence="1">
    <location>
        <begin position="16"/>
        <end position="106"/>
    </location>
</feature>
<dbReference type="Pfam" id="PF14737">
    <property type="entry name" value="DUF4470"/>
    <property type="match status" value="1"/>
</dbReference>
<keyword evidence="3" id="KW-1185">Reference proteome</keyword>
<evidence type="ECO:0000313" key="3">
    <source>
        <dbReference type="Proteomes" id="UP000799771"/>
    </source>
</evidence>
<dbReference type="SUPFAM" id="SSF144232">
    <property type="entry name" value="HIT/MYND zinc finger-like"/>
    <property type="match status" value="1"/>
</dbReference>
<dbReference type="InterPro" id="IPR027974">
    <property type="entry name" value="DUF4470"/>
</dbReference>
<evidence type="ECO:0000313" key="2">
    <source>
        <dbReference type="EMBL" id="KAF2124344.1"/>
    </source>
</evidence>
<accession>A0A6A5ZZL6</accession>
<dbReference type="RefSeq" id="XP_033518737.1">
    <property type="nucleotide sequence ID" value="XM_033671869.1"/>
</dbReference>
<organism evidence="2 3">
    <name type="scientific">Dothidotthia symphoricarpi CBS 119687</name>
    <dbReference type="NCBI Taxonomy" id="1392245"/>
    <lineage>
        <taxon>Eukaryota</taxon>
        <taxon>Fungi</taxon>
        <taxon>Dikarya</taxon>
        <taxon>Ascomycota</taxon>
        <taxon>Pezizomycotina</taxon>
        <taxon>Dothideomycetes</taxon>
        <taxon>Pleosporomycetidae</taxon>
        <taxon>Pleosporales</taxon>
        <taxon>Dothidotthiaceae</taxon>
        <taxon>Dothidotthia</taxon>
    </lineage>
</organism>
<dbReference type="OrthoDB" id="432970at2759"/>
<dbReference type="EMBL" id="ML977519">
    <property type="protein sequence ID" value="KAF2124344.1"/>
    <property type="molecule type" value="Genomic_DNA"/>
</dbReference>